<dbReference type="FunFam" id="3.30.1330.10:FF:000003">
    <property type="entry name" value="Selenide, water dikinase"/>
    <property type="match status" value="1"/>
</dbReference>
<comment type="catalytic activity">
    <reaction evidence="9">
        <text>hydrogenselenide + ATP + H2O = selenophosphate + AMP + phosphate + 2 H(+)</text>
        <dbReference type="Rhea" id="RHEA:18737"/>
        <dbReference type="ChEBI" id="CHEBI:15377"/>
        <dbReference type="ChEBI" id="CHEBI:15378"/>
        <dbReference type="ChEBI" id="CHEBI:16144"/>
        <dbReference type="ChEBI" id="CHEBI:29317"/>
        <dbReference type="ChEBI" id="CHEBI:30616"/>
        <dbReference type="ChEBI" id="CHEBI:43474"/>
        <dbReference type="ChEBI" id="CHEBI:456215"/>
        <dbReference type="EC" id="2.7.9.3"/>
    </reaction>
</comment>
<dbReference type="eggNOG" id="COG0709">
    <property type="taxonomic scope" value="Bacteria"/>
</dbReference>
<dbReference type="EC" id="2.7.9.3" evidence="9"/>
<comment type="caution">
    <text evidence="9">Lacks conserved residue(s) required for the propagation of feature annotation.</text>
</comment>
<dbReference type="Pfam" id="PF02769">
    <property type="entry name" value="AIRS_C"/>
    <property type="match status" value="1"/>
</dbReference>
<dbReference type="InterPro" id="IPR023061">
    <property type="entry name" value="SelD_I"/>
</dbReference>
<dbReference type="NCBIfam" id="TIGR00476">
    <property type="entry name" value="selD"/>
    <property type="match status" value="1"/>
</dbReference>
<evidence type="ECO:0000259" key="11">
    <source>
        <dbReference type="Pfam" id="PF02769"/>
    </source>
</evidence>
<dbReference type="HOGENOM" id="CLU_032859_0_1_9"/>
<feature type="binding site" description="in other chain" evidence="9">
    <location>
        <position position="62"/>
    </location>
    <ligand>
        <name>ATP</name>
        <dbReference type="ChEBI" id="CHEBI:30616"/>
        <note>ligand shared between dimeric partners</note>
    </ligand>
</feature>
<feature type="binding site" evidence="9">
    <location>
        <begin position="110"/>
        <end position="112"/>
    </location>
    <ligand>
        <name>ATP</name>
        <dbReference type="ChEBI" id="CHEBI:30616"/>
        <note>ligand shared between dimeric partners</note>
    </ligand>
</feature>
<comment type="function">
    <text evidence="9">Synthesizes selenophosphate from selenide and ATP.</text>
</comment>
<dbReference type="GO" id="GO:0005524">
    <property type="term" value="F:ATP binding"/>
    <property type="evidence" value="ECO:0007669"/>
    <property type="project" value="UniProtKB-UniRule"/>
</dbReference>
<name>A5D170_PELTS</name>
<evidence type="ECO:0000256" key="3">
    <source>
        <dbReference type="ARBA" id="ARBA00022723"/>
    </source>
</evidence>
<proteinExistence type="inferred from homology"/>
<keyword evidence="5 9" id="KW-0418">Kinase</keyword>
<feature type="binding site" evidence="9">
    <location>
        <position position="62"/>
    </location>
    <ligand>
        <name>Mg(2+)</name>
        <dbReference type="ChEBI" id="CHEBI:18420"/>
    </ligand>
</feature>
<feature type="domain" description="PurM-like C-terminal" evidence="11">
    <location>
        <begin position="140"/>
        <end position="317"/>
    </location>
</feature>
<feature type="binding site" evidence="9">
    <location>
        <position position="198"/>
    </location>
    <ligand>
        <name>Mg(2+)</name>
        <dbReference type="ChEBI" id="CHEBI:18420"/>
    </ligand>
</feature>
<dbReference type="InterPro" id="IPR004536">
    <property type="entry name" value="SPS/SelD"/>
</dbReference>
<evidence type="ECO:0000256" key="5">
    <source>
        <dbReference type="ARBA" id="ARBA00022777"/>
    </source>
</evidence>
<feature type="domain" description="PurM-like N-terminal" evidence="10">
    <location>
        <begin position="21"/>
        <end position="128"/>
    </location>
</feature>
<keyword evidence="3 9" id="KW-0479">Metal-binding</keyword>
<dbReference type="InterPro" id="IPR016188">
    <property type="entry name" value="PurM-like_N"/>
</dbReference>
<evidence type="ECO:0000256" key="7">
    <source>
        <dbReference type="ARBA" id="ARBA00022842"/>
    </source>
</evidence>
<dbReference type="SUPFAM" id="SSF55326">
    <property type="entry name" value="PurM N-terminal domain-like"/>
    <property type="match status" value="1"/>
</dbReference>
<dbReference type="InterPro" id="IPR010918">
    <property type="entry name" value="PurM-like_C_dom"/>
</dbReference>
<evidence type="ECO:0000256" key="9">
    <source>
        <dbReference type="HAMAP-Rule" id="MF_00625"/>
    </source>
</evidence>
<evidence type="ECO:0000256" key="2">
    <source>
        <dbReference type="ARBA" id="ARBA00022679"/>
    </source>
</evidence>
<dbReference type="CDD" id="cd02195">
    <property type="entry name" value="SelD"/>
    <property type="match status" value="1"/>
</dbReference>
<dbReference type="GO" id="GO:0005737">
    <property type="term" value="C:cytoplasm"/>
    <property type="evidence" value="ECO:0007669"/>
    <property type="project" value="TreeGrafter"/>
</dbReference>
<keyword evidence="13" id="KW-1185">Reference proteome</keyword>
<dbReference type="KEGG" id="pth:PTH_1848"/>
<dbReference type="Proteomes" id="UP000006556">
    <property type="component" value="Chromosome"/>
</dbReference>
<dbReference type="GO" id="GO:0004756">
    <property type="term" value="F:selenide, water dikinase activity"/>
    <property type="evidence" value="ECO:0007669"/>
    <property type="project" value="UniProtKB-UniRule"/>
</dbReference>
<keyword evidence="6 9" id="KW-0067">ATP-binding</keyword>
<dbReference type="InterPro" id="IPR036921">
    <property type="entry name" value="PurM-like_N_sf"/>
</dbReference>
<dbReference type="FunFam" id="3.90.650.10:FF:000004">
    <property type="entry name" value="Selenide, water dikinase"/>
    <property type="match status" value="1"/>
</dbReference>
<dbReference type="SUPFAM" id="SSF56042">
    <property type="entry name" value="PurM C-terminal domain-like"/>
    <property type="match status" value="1"/>
</dbReference>
<reference evidence="13" key="1">
    <citation type="journal article" date="2008" name="Genome Res.">
        <title>The genome of Pelotomaculum thermopropionicum reveals niche-associated evolution in anaerobic microbiota.</title>
        <authorList>
            <person name="Kosaka T."/>
            <person name="Kato S."/>
            <person name="Shimoyama T."/>
            <person name="Ishii S."/>
            <person name="Abe T."/>
            <person name="Watanabe K."/>
        </authorList>
    </citation>
    <scope>NUCLEOTIDE SEQUENCE [LARGE SCALE GENOMIC DNA]</scope>
    <source>
        <strain evidence="13">DSM 13744 / JCM 10971 / SI</strain>
    </source>
</reference>
<keyword evidence="2 9" id="KW-0808">Transferase</keyword>
<dbReference type="PANTHER" id="PTHR10256">
    <property type="entry name" value="SELENIDE, WATER DIKINASE"/>
    <property type="match status" value="1"/>
</dbReference>
<keyword evidence="7 9" id="KW-0460">Magnesium</keyword>
<evidence type="ECO:0000256" key="6">
    <source>
        <dbReference type="ARBA" id="ARBA00022840"/>
    </source>
</evidence>
<keyword evidence="8 9" id="KW-0711">Selenium</keyword>
<accession>A5D170</accession>
<dbReference type="HAMAP" id="MF_00625">
    <property type="entry name" value="SelD"/>
    <property type="match status" value="1"/>
</dbReference>
<dbReference type="Gene3D" id="3.30.1330.10">
    <property type="entry name" value="PurM-like, N-terminal domain"/>
    <property type="match status" value="1"/>
</dbReference>
<dbReference type="InterPro" id="IPR036676">
    <property type="entry name" value="PurM-like_C_sf"/>
</dbReference>
<dbReference type="PANTHER" id="PTHR10256:SF0">
    <property type="entry name" value="INACTIVE SELENIDE, WATER DIKINASE-LIKE PROTEIN-RELATED"/>
    <property type="match status" value="1"/>
</dbReference>
<dbReference type="Gene3D" id="3.90.650.10">
    <property type="entry name" value="PurM-like C-terminal domain"/>
    <property type="match status" value="1"/>
</dbReference>
<organism evidence="12 13">
    <name type="scientific">Pelotomaculum thermopropionicum (strain DSM 13744 / JCM 10971 / SI)</name>
    <dbReference type="NCBI Taxonomy" id="370438"/>
    <lineage>
        <taxon>Bacteria</taxon>
        <taxon>Bacillati</taxon>
        <taxon>Bacillota</taxon>
        <taxon>Clostridia</taxon>
        <taxon>Eubacteriales</taxon>
        <taxon>Desulfotomaculaceae</taxon>
        <taxon>Pelotomaculum</taxon>
    </lineage>
</organism>
<dbReference type="Pfam" id="PF00586">
    <property type="entry name" value="AIRS"/>
    <property type="match status" value="1"/>
</dbReference>
<dbReference type="GO" id="GO:0016260">
    <property type="term" value="P:selenocysteine biosynthetic process"/>
    <property type="evidence" value="ECO:0007669"/>
    <property type="project" value="InterPro"/>
</dbReference>
<evidence type="ECO:0000313" key="13">
    <source>
        <dbReference type="Proteomes" id="UP000006556"/>
    </source>
</evidence>
<evidence type="ECO:0000256" key="1">
    <source>
        <dbReference type="ARBA" id="ARBA00008026"/>
    </source>
</evidence>
<comment type="similarity">
    <text evidence="1 9">Belongs to the selenophosphate synthase 1 family. Class I subfamily.</text>
</comment>
<sequence length="320" mass="33608">MLCRLSPMKDPNLLVGSSTCDDAAVYRLNDETAIVLTVDYFTPVVDDPYTFGLITAANALSDIYAMGAKPLIALNIIGFPSKALPLEVLVEILKGGADKVKEAGALIAGGHTIEDNEPKYGLAVAGLVSPDRVMTNAGARPGDALILTKPLGTGIITTALKGELADDLAYNEAVRLMAALNDRAAKVMSEYGAHACTDITGFGLLGHLYEMMAASGAAARIWLDRVPVLGQARSLAAMGMIPAGAYRNLGYLENRLRWEKGIDELDKLILADPQTSGGLLMSVPEEKGGAAVNALLASGVAAARIGEVVEAGEPRIYIER</sequence>
<evidence type="ECO:0000259" key="10">
    <source>
        <dbReference type="Pfam" id="PF00586"/>
    </source>
</evidence>
<comment type="cofactor">
    <cofactor evidence="9">
        <name>Mg(2+)</name>
        <dbReference type="ChEBI" id="CHEBI:18420"/>
    </cofactor>
    <text evidence="9">Binds 1 Mg(2+) ion per monomer.</text>
</comment>
<dbReference type="GO" id="GO:0000287">
    <property type="term" value="F:magnesium ion binding"/>
    <property type="evidence" value="ECO:0007669"/>
    <property type="project" value="UniProtKB-UniRule"/>
</dbReference>
<gene>
    <name evidence="12" type="primary">SelD</name>
    <name evidence="9" type="synonym">selD</name>
    <name evidence="12" type="ordered locus">PTH_1848</name>
</gene>
<protein>
    <recommendedName>
        <fullName evidence="9">Selenide, water dikinase</fullName>
        <ecNumber evidence="9">2.7.9.3</ecNumber>
    </recommendedName>
    <alternativeName>
        <fullName evidence="9">Selenium donor protein</fullName>
    </alternativeName>
    <alternativeName>
        <fullName evidence="9">Selenophosphate synthase</fullName>
    </alternativeName>
</protein>
<dbReference type="NCBIfam" id="NF002098">
    <property type="entry name" value="PRK00943.1"/>
    <property type="match status" value="1"/>
</dbReference>
<dbReference type="AlphaFoldDB" id="A5D170"/>
<keyword evidence="4 9" id="KW-0547">Nucleotide-binding</keyword>
<evidence type="ECO:0000256" key="4">
    <source>
        <dbReference type="ARBA" id="ARBA00022741"/>
    </source>
</evidence>
<feature type="binding site" description="in other chain" evidence="9">
    <location>
        <position position="39"/>
    </location>
    <ligand>
        <name>ATP</name>
        <dbReference type="ChEBI" id="CHEBI:30616"/>
        <note>ligand shared between dimeric partners</note>
    </ligand>
</feature>
<evidence type="ECO:0000256" key="8">
    <source>
        <dbReference type="ARBA" id="ARBA00023266"/>
    </source>
</evidence>
<dbReference type="STRING" id="370438.PTH_1848"/>
<evidence type="ECO:0000313" key="12">
    <source>
        <dbReference type="EMBL" id="BAF60029.1"/>
    </source>
</evidence>
<comment type="subunit">
    <text evidence="9">Homodimer.</text>
</comment>
<feature type="binding site" description="in other chain" evidence="9">
    <location>
        <begin position="19"/>
        <end position="21"/>
    </location>
    <ligand>
        <name>ATP</name>
        <dbReference type="ChEBI" id="CHEBI:30616"/>
        <note>ligand shared between dimeric partners</note>
    </ligand>
</feature>
<dbReference type="EMBL" id="AP009389">
    <property type="protein sequence ID" value="BAF60029.1"/>
    <property type="molecule type" value="Genomic_DNA"/>
</dbReference>
<dbReference type="PIRSF" id="PIRSF036407">
    <property type="entry name" value="Selenphspht_syn"/>
    <property type="match status" value="1"/>
</dbReference>
<feature type="binding site" evidence="9">
    <location>
        <position position="22"/>
    </location>
    <ligand>
        <name>Mg(2+)</name>
        <dbReference type="ChEBI" id="CHEBI:18420"/>
    </ligand>
</feature>